<evidence type="ECO:0000313" key="4">
    <source>
        <dbReference type="Proteomes" id="UP000703661"/>
    </source>
</evidence>
<dbReference type="Pfam" id="PF07742">
    <property type="entry name" value="BTG"/>
    <property type="match status" value="1"/>
</dbReference>
<dbReference type="Gene3D" id="3.90.640.90">
    <property type="entry name" value="Anti-proliferative protein, N-terminal domain"/>
    <property type="match status" value="1"/>
</dbReference>
<evidence type="ECO:0000256" key="1">
    <source>
        <dbReference type="ARBA" id="ARBA00007989"/>
    </source>
</evidence>
<accession>A0A9P6SR06</accession>
<comment type="similarity">
    <text evidence="1">Belongs to the BTG family.</text>
</comment>
<proteinExistence type="inferred from homology"/>
<evidence type="ECO:0000259" key="2">
    <source>
        <dbReference type="Pfam" id="PF07742"/>
    </source>
</evidence>
<comment type="caution">
    <text evidence="3">The sequence shown here is derived from an EMBL/GenBank/DDBJ whole genome shotgun (WGS) entry which is preliminary data.</text>
</comment>
<dbReference type="SUPFAM" id="SSF160696">
    <property type="entry name" value="BTG domain-like"/>
    <property type="match status" value="1"/>
</dbReference>
<dbReference type="InterPro" id="IPR002087">
    <property type="entry name" value="Anti_prolifrtn"/>
</dbReference>
<dbReference type="InterPro" id="IPR036054">
    <property type="entry name" value="BTG-like_sf"/>
</dbReference>
<sequence>AAQKSSLPVETLHGLIPRDLVLWVEPFTVSFRVGDHGAINTIYDSTRGKVSLKPDNSPFQPKVVLSRPSHAVRISPPPSPPNFPARISHAIPITCPSTKSQIITPSATPSPPASKVSIVAV</sequence>
<organism evidence="3 4">
    <name type="scientific">Entomortierella chlamydospora</name>
    <dbReference type="NCBI Taxonomy" id="101097"/>
    <lineage>
        <taxon>Eukaryota</taxon>
        <taxon>Fungi</taxon>
        <taxon>Fungi incertae sedis</taxon>
        <taxon>Mucoromycota</taxon>
        <taxon>Mortierellomycotina</taxon>
        <taxon>Mortierellomycetes</taxon>
        <taxon>Mortierellales</taxon>
        <taxon>Mortierellaceae</taxon>
        <taxon>Entomortierella</taxon>
    </lineage>
</organism>
<name>A0A9P6SR06_9FUNG</name>
<keyword evidence="4" id="KW-1185">Reference proteome</keyword>
<dbReference type="Proteomes" id="UP000703661">
    <property type="component" value="Unassembled WGS sequence"/>
</dbReference>
<feature type="domain" description="Anti-proliferative protein" evidence="2">
    <location>
        <begin position="1"/>
        <end position="43"/>
    </location>
</feature>
<feature type="non-terminal residue" evidence="3">
    <location>
        <position position="1"/>
    </location>
</feature>
<gene>
    <name evidence="3" type="ORF">BGZ80_008630</name>
</gene>
<evidence type="ECO:0000313" key="3">
    <source>
        <dbReference type="EMBL" id="KAF9992276.1"/>
    </source>
</evidence>
<reference evidence="3" key="1">
    <citation type="journal article" date="2020" name="Fungal Divers.">
        <title>Resolving the Mortierellaceae phylogeny through synthesis of multi-gene phylogenetics and phylogenomics.</title>
        <authorList>
            <person name="Vandepol N."/>
            <person name="Liber J."/>
            <person name="Desiro A."/>
            <person name="Na H."/>
            <person name="Kennedy M."/>
            <person name="Barry K."/>
            <person name="Grigoriev I.V."/>
            <person name="Miller A.N."/>
            <person name="O'Donnell K."/>
            <person name="Stajich J.E."/>
            <person name="Bonito G."/>
        </authorList>
    </citation>
    <scope>NUCLEOTIDE SEQUENCE</scope>
    <source>
        <strain evidence="3">NRRL 2769</strain>
    </source>
</reference>
<dbReference type="AlphaFoldDB" id="A0A9P6SR06"/>
<dbReference type="EMBL" id="JAAAID010004734">
    <property type="protein sequence ID" value="KAF9992276.1"/>
    <property type="molecule type" value="Genomic_DNA"/>
</dbReference>
<protein>
    <recommendedName>
        <fullName evidence="2">Anti-proliferative protein domain-containing protein</fullName>
    </recommendedName>
</protein>